<dbReference type="PANTHER" id="PTHR20854">
    <property type="entry name" value="INOSITOL MONOPHOSPHATASE"/>
    <property type="match status" value="1"/>
</dbReference>
<keyword evidence="3 5" id="KW-0479">Metal-binding</keyword>
<dbReference type="Gene3D" id="3.40.190.80">
    <property type="match status" value="1"/>
</dbReference>
<comment type="caution">
    <text evidence="6">The sequence shown here is derived from an EMBL/GenBank/DDBJ whole genome shotgun (WGS) entry which is preliminary data.</text>
</comment>
<evidence type="ECO:0000313" key="7">
    <source>
        <dbReference type="Proteomes" id="UP001410795"/>
    </source>
</evidence>
<keyword evidence="4 5" id="KW-0460">Magnesium</keyword>
<dbReference type="Pfam" id="PF00459">
    <property type="entry name" value="Inositol_P"/>
    <property type="match status" value="1"/>
</dbReference>
<evidence type="ECO:0000256" key="1">
    <source>
        <dbReference type="ARBA" id="ARBA00001033"/>
    </source>
</evidence>
<dbReference type="EMBL" id="BAAAYV010000005">
    <property type="protein sequence ID" value="GAA3654387.1"/>
    <property type="molecule type" value="Genomic_DNA"/>
</dbReference>
<keyword evidence="7" id="KW-1185">Reference proteome</keyword>
<dbReference type="SUPFAM" id="SSF56655">
    <property type="entry name" value="Carbohydrate phosphatase"/>
    <property type="match status" value="1"/>
</dbReference>
<dbReference type="InterPro" id="IPR033942">
    <property type="entry name" value="IMPase"/>
</dbReference>
<accession>A0ABP7BA85</accession>
<comment type="catalytic activity">
    <reaction evidence="1 5">
        <text>a myo-inositol phosphate + H2O = myo-inositol + phosphate</text>
        <dbReference type="Rhea" id="RHEA:24056"/>
        <dbReference type="ChEBI" id="CHEBI:15377"/>
        <dbReference type="ChEBI" id="CHEBI:17268"/>
        <dbReference type="ChEBI" id="CHEBI:43474"/>
        <dbReference type="ChEBI" id="CHEBI:84139"/>
        <dbReference type="EC" id="3.1.3.25"/>
    </reaction>
</comment>
<gene>
    <name evidence="6" type="ORF">GCM10022202_13140</name>
</gene>
<dbReference type="Proteomes" id="UP001410795">
    <property type="component" value="Unassembled WGS sequence"/>
</dbReference>
<evidence type="ECO:0000256" key="2">
    <source>
        <dbReference type="ARBA" id="ARBA00001946"/>
    </source>
</evidence>
<dbReference type="PRINTS" id="PR00377">
    <property type="entry name" value="IMPHPHTASES"/>
</dbReference>
<dbReference type="EC" id="3.1.3.25" evidence="5"/>
<dbReference type="InterPro" id="IPR000760">
    <property type="entry name" value="Inositol_monophosphatase-like"/>
</dbReference>
<proteinExistence type="inferred from homology"/>
<evidence type="ECO:0000256" key="3">
    <source>
        <dbReference type="ARBA" id="ARBA00022723"/>
    </source>
</evidence>
<dbReference type="PANTHER" id="PTHR20854:SF4">
    <property type="entry name" value="INOSITOL-1-MONOPHOSPHATASE-RELATED"/>
    <property type="match status" value="1"/>
</dbReference>
<reference evidence="7" key="1">
    <citation type="journal article" date="2019" name="Int. J. Syst. Evol. Microbiol.">
        <title>The Global Catalogue of Microorganisms (GCM) 10K type strain sequencing project: providing services to taxonomists for standard genome sequencing and annotation.</title>
        <authorList>
            <consortium name="The Broad Institute Genomics Platform"/>
            <consortium name="The Broad Institute Genome Sequencing Center for Infectious Disease"/>
            <person name="Wu L."/>
            <person name="Ma J."/>
        </authorList>
    </citation>
    <scope>NUCLEOTIDE SEQUENCE [LARGE SCALE GENOMIC DNA]</scope>
    <source>
        <strain evidence="7">JCM 16546</strain>
    </source>
</reference>
<comment type="similarity">
    <text evidence="5">Belongs to the inositol monophosphatase superfamily.</text>
</comment>
<sequence length="263" mass="27282">MTSPLELQDIAVEIATEAGELARRRRSEGVSIAASKSTIADIVTEADREVEALIRDRLSAARPEDGFLGEESGEAGGTSGITWVVDPIDGTVNYAFGMPSYAVSIAAVEGPVDPGEWRALAAAVHAPALGETFRAAAGEGAWLGGQRLAVTCEAPAGALIGTGLGYDPRTHSGDLETLGRAMPLARDIRRIGAASLDLAFVAAGRLDAYFERGLKPWDIAAGRLLVDEAGGRSGWFAADGFGRHLAVVAGPALYDDLRAAILG</sequence>
<name>A0ABP7BA85_9MICO</name>
<dbReference type="InterPro" id="IPR020550">
    <property type="entry name" value="Inositol_monophosphatase_CS"/>
</dbReference>
<dbReference type="Gene3D" id="3.30.540.10">
    <property type="entry name" value="Fructose-1,6-Bisphosphatase, subunit A, domain 1"/>
    <property type="match status" value="1"/>
</dbReference>
<protein>
    <recommendedName>
        <fullName evidence="5">Inositol-1-monophosphatase</fullName>
        <ecNumber evidence="5">3.1.3.25</ecNumber>
    </recommendedName>
</protein>
<dbReference type="CDD" id="cd01639">
    <property type="entry name" value="IMPase"/>
    <property type="match status" value="1"/>
</dbReference>
<dbReference type="PROSITE" id="PS00630">
    <property type="entry name" value="IMP_2"/>
    <property type="match status" value="1"/>
</dbReference>
<keyword evidence="5" id="KW-0378">Hydrolase</keyword>
<comment type="cofactor">
    <cofactor evidence="2 5">
        <name>Mg(2+)</name>
        <dbReference type="ChEBI" id="CHEBI:18420"/>
    </cofactor>
</comment>
<evidence type="ECO:0000313" key="6">
    <source>
        <dbReference type="EMBL" id="GAA3654387.1"/>
    </source>
</evidence>
<organism evidence="6 7">
    <name type="scientific">Microbacterium marinilacus</name>
    <dbReference type="NCBI Taxonomy" id="415209"/>
    <lineage>
        <taxon>Bacteria</taxon>
        <taxon>Bacillati</taxon>
        <taxon>Actinomycetota</taxon>
        <taxon>Actinomycetes</taxon>
        <taxon>Micrococcales</taxon>
        <taxon>Microbacteriaceae</taxon>
        <taxon>Microbacterium</taxon>
    </lineage>
</organism>
<evidence type="ECO:0000256" key="5">
    <source>
        <dbReference type="RuleBase" id="RU364068"/>
    </source>
</evidence>
<evidence type="ECO:0000256" key="4">
    <source>
        <dbReference type="ARBA" id="ARBA00022842"/>
    </source>
</evidence>
<dbReference type="RefSeq" id="WP_221855001.1">
    <property type="nucleotide sequence ID" value="NZ_BAAAYV010000005.1"/>
</dbReference>